<name>A0A4Q5AIV8_9BIFI</name>
<dbReference type="RefSeq" id="WP_129861421.1">
    <property type="nucleotide sequence ID" value="NZ_RYUS01000017.1"/>
</dbReference>
<reference evidence="4 5" key="1">
    <citation type="submission" date="2018-12" db="EMBL/GenBank/DDBJ databases">
        <title>Unveiling genomic diversity among members of the Bifidobacterium pseudolongum species, a widely distributed gut commensal of the animal kingdom.</title>
        <authorList>
            <person name="Lugli G.A."/>
            <person name="Duranti S."/>
            <person name="Albert K."/>
            <person name="Mancabelli L."/>
            <person name="Napoli S."/>
            <person name="Viappiani A."/>
            <person name="Anzalone R."/>
            <person name="Longhi G."/>
            <person name="Milani C."/>
            <person name="Turroni F."/>
            <person name="Alessandri G."/>
            <person name="Sela D.A."/>
            <person name="Van Sinderen D."/>
            <person name="Ventura M."/>
        </authorList>
    </citation>
    <scope>NUCLEOTIDE SEQUENCE [LARGE SCALE GENOMIC DNA]</scope>
    <source>
        <strain evidence="4 5">1780B</strain>
    </source>
</reference>
<comment type="caution">
    <text evidence="4">The sequence shown here is derived from an EMBL/GenBank/DDBJ whole genome shotgun (WGS) entry which is preliminary data.</text>
</comment>
<dbReference type="AlphaFoldDB" id="A0A4Q5AIV8"/>
<evidence type="ECO:0000259" key="3">
    <source>
        <dbReference type="Pfam" id="PF00535"/>
    </source>
</evidence>
<protein>
    <submittedName>
        <fullName evidence="4">Glycosyl transferase family 2</fullName>
    </submittedName>
</protein>
<dbReference type="CDD" id="cd00761">
    <property type="entry name" value="Glyco_tranf_GTA_type"/>
    <property type="match status" value="1"/>
</dbReference>
<keyword evidence="1" id="KW-0328">Glycosyltransferase</keyword>
<feature type="domain" description="Glycosyltransferase 2-like" evidence="3">
    <location>
        <begin position="18"/>
        <end position="131"/>
    </location>
</feature>
<evidence type="ECO:0000313" key="5">
    <source>
        <dbReference type="Proteomes" id="UP000292933"/>
    </source>
</evidence>
<evidence type="ECO:0000313" key="4">
    <source>
        <dbReference type="EMBL" id="RYQ45966.1"/>
    </source>
</evidence>
<dbReference type="InterPro" id="IPR029044">
    <property type="entry name" value="Nucleotide-diphossugar_trans"/>
</dbReference>
<dbReference type="Pfam" id="PF00535">
    <property type="entry name" value="Glycos_transf_2"/>
    <property type="match status" value="1"/>
</dbReference>
<sequence length="329" mass="36360">MTVASAGSIAGMDNPLVTVVIPAYNAERTLVECLSSVCDQQYRNIEIIVIDDGSTDDTAHIAQTYAESDGRVYVIHKSNAGPGAARNDGLRMAQGKYLQFVDADDVLEPSAIVTTVEIAECTQADLVSFDFMLLSNGRAVSRSGAVPQAYPKVKQSSGVECLRQIYSGHLGYFSWAFLYRLDTVHAFEMEYPEDVHLLEDMFMLNRLLRHDLNVAYCDKQLYGYHNNARSLSHASGSARAMQGLKVVTAVEHMCTPDDLQLYAQSAVPVLLFLDSLLPTGSRNHRLLRAEARRMASIAGIGKLERRVLLRLALTSTGVIDVIRRMRNRS</sequence>
<evidence type="ECO:0000256" key="1">
    <source>
        <dbReference type="ARBA" id="ARBA00022676"/>
    </source>
</evidence>
<dbReference type="SUPFAM" id="SSF53448">
    <property type="entry name" value="Nucleotide-diphospho-sugar transferases"/>
    <property type="match status" value="1"/>
</dbReference>
<dbReference type="PANTHER" id="PTHR22916:SF51">
    <property type="entry name" value="GLYCOSYLTRANSFERASE EPSH-RELATED"/>
    <property type="match status" value="1"/>
</dbReference>
<dbReference type="Proteomes" id="UP000292933">
    <property type="component" value="Unassembled WGS sequence"/>
</dbReference>
<dbReference type="PANTHER" id="PTHR22916">
    <property type="entry name" value="GLYCOSYLTRANSFERASE"/>
    <property type="match status" value="1"/>
</dbReference>
<dbReference type="EMBL" id="RYVC01000012">
    <property type="protein sequence ID" value="RYQ45966.1"/>
    <property type="molecule type" value="Genomic_DNA"/>
</dbReference>
<proteinExistence type="predicted"/>
<keyword evidence="2 4" id="KW-0808">Transferase</keyword>
<dbReference type="InterPro" id="IPR001173">
    <property type="entry name" value="Glyco_trans_2-like"/>
</dbReference>
<organism evidence="4 5">
    <name type="scientific">Bifidobacterium pseudolongum subsp. globosum</name>
    <dbReference type="NCBI Taxonomy" id="1690"/>
    <lineage>
        <taxon>Bacteria</taxon>
        <taxon>Bacillati</taxon>
        <taxon>Actinomycetota</taxon>
        <taxon>Actinomycetes</taxon>
        <taxon>Bifidobacteriales</taxon>
        <taxon>Bifidobacteriaceae</taxon>
        <taxon>Bifidobacterium</taxon>
    </lineage>
</organism>
<accession>A0A4Q5AIV8</accession>
<dbReference type="Gene3D" id="3.90.550.10">
    <property type="entry name" value="Spore Coat Polysaccharide Biosynthesis Protein SpsA, Chain A"/>
    <property type="match status" value="1"/>
</dbReference>
<dbReference type="GO" id="GO:0016757">
    <property type="term" value="F:glycosyltransferase activity"/>
    <property type="evidence" value="ECO:0007669"/>
    <property type="project" value="UniProtKB-KW"/>
</dbReference>
<gene>
    <name evidence="4" type="ORF">PG1780B_1350</name>
</gene>
<evidence type="ECO:0000256" key="2">
    <source>
        <dbReference type="ARBA" id="ARBA00022679"/>
    </source>
</evidence>